<dbReference type="CDD" id="cd11290">
    <property type="entry name" value="gelsolin_S1_like"/>
    <property type="match status" value="1"/>
</dbReference>
<evidence type="ECO:0000256" key="2">
    <source>
        <dbReference type="ARBA" id="ARBA00008418"/>
    </source>
</evidence>
<comment type="caution">
    <text evidence="10">The sequence shown here is derived from an EMBL/GenBank/DDBJ whole genome shotgun (WGS) entry which is preliminary data.</text>
</comment>
<dbReference type="CDD" id="cd11292">
    <property type="entry name" value="gelsolin_S3_like"/>
    <property type="match status" value="1"/>
</dbReference>
<dbReference type="InterPro" id="IPR003128">
    <property type="entry name" value="Villin_headpiece"/>
</dbReference>
<dbReference type="PANTHER" id="PTHR11977">
    <property type="entry name" value="VILLIN"/>
    <property type="match status" value="1"/>
</dbReference>
<dbReference type="SMART" id="SM00262">
    <property type="entry name" value="GEL"/>
    <property type="match status" value="6"/>
</dbReference>
<organism evidence="10 11">
    <name type="scientific">Pomacea canaliculata</name>
    <name type="common">Golden apple snail</name>
    <dbReference type="NCBI Taxonomy" id="400727"/>
    <lineage>
        <taxon>Eukaryota</taxon>
        <taxon>Metazoa</taxon>
        <taxon>Spiralia</taxon>
        <taxon>Lophotrochozoa</taxon>
        <taxon>Mollusca</taxon>
        <taxon>Gastropoda</taxon>
        <taxon>Caenogastropoda</taxon>
        <taxon>Architaenioglossa</taxon>
        <taxon>Ampullarioidea</taxon>
        <taxon>Ampullariidae</taxon>
        <taxon>Pomacea</taxon>
    </lineage>
</organism>
<proteinExistence type="inferred from homology"/>
<keyword evidence="11" id="KW-1185">Reference proteome</keyword>
<dbReference type="InterPro" id="IPR029006">
    <property type="entry name" value="ADF-H/Gelsolin-like_dom_sf"/>
</dbReference>
<dbReference type="Pfam" id="PF00626">
    <property type="entry name" value="Gelsolin"/>
    <property type="match status" value="5"/>
</dbReference>
<evidence type="ECO:0000259" key="9">
    <source>
        <dbReference type="PROSITE" id="PS51089"/>
    </source>
</evidence>
<name>A0A2T7PVG9_POMCA</name>
<dbReference type="PROSITE" id="PS51089">
    <property type="entry name" value="HP"/>
    <property type="match status" value="1"/>
</dbReference>
<dbReference type="STRING" id="400727.A0A2T7PVG9"/>
<dbReference type="InterPro" id="IPR007123">
    <property type="entry name" value="Gelsolin-like_dom"/>
</dbReference>
<keyword evidence="5" id="KW-0677">Repeat</keyword>
<evidence type="ECO:0000256" key="1">
    <source>
        <dbReference type="ARBA" id="ARBA00004245"/>
    </source>
</evidence>
<dbReference type="Gene3D" id="1.10.950.10">
    <property type="entry name" value="Villin headpiece domain"/>
    <property type="match status" value="1"/>
</dbReference>
<keyword evidence="6" id="KW-0106">Calcium</keyword>
<evidence type="ECO:0000313" key="11">
    <source>
        <dbReference type="Proteomes" id="UP000245119"/>
    </source>
</evidence>
<keyword evidence="8" id="KW-0206">Cytoskeleton</keyword>
<dbReference type="GO" id="GO:0051015">
    <property type="term" value="F:actin filament binding"/>
    <property type="evidence" value="ECO:0007669"/>
    <property type="project" value="InterPro"/>
</dbReference>
<dbReference type="Proteomes" id="UP000245119">
    <property type="component" value="Linkage Group LG1"/>
</dbReference>
<keyword evidence="3" id="KW-0117">Actin capping</keyword>
<dbReference type="CDD" id="cd11291">
    <property type="entry name" value="gelsolin_S6_like"/>
    <property type="match status" value="1"/>
</dbReference>
<dbReference type="FunFam" id="3.40.20.10:FF:000001">
    <property type="entry name" value="Gelsolin"/>
    <property type="match status" value="1"/>
</dbReference>
<dbReference type="FunFam" id="3.40.20.10:FF:000005">
    <property type="entry name" value="Gelsolin"/>
    <property type="match status" value="1"/>
</dbReference>
<dbReference type="GO" id="GO:0051014">
    <property type="term" value="P:actin filament severing"/>
    <property type="evidence" value="ECO:0007669"/>
    <property type="project" value="TreeGrafter"/>
</dbReference>
<evidence type="ECO:0000256" key="7">
    <source>
        <dbReference type="ARBA" id="ARBA00023203"/>
    </source>
</evidence>
<dbReference type="GO" id="GO:0005546">
    <property type="term" value="F:phosphatidylinositol-4,5-bisphosphate binding"/>
    <property type="evidence" value="ECO:0007669"/>
    <property type="project" value="TreeGrafter"/>
</dbReference>
<dbReference type="PANTHER" id="PTHR11977:SF57">
    <property type="entry name" value="VILLIN-LIKE PROTEIN QUAIL"/>
    <property type="match status" value="1"/>
</dbReference>
<feature type="domain" description="HP" evidence="9">
    <location>
        <begin position="762"/>
        <end position="827"/>
    </location>
</feature>
<evidence type="ECO:0000256" key="5">
    <source>
        <dbReference type="ARBA" id="ARBA00022737"/>
    </source>
</evidence>
<comment type="similarity">
    <text evidence="2">Belongs to the villin/gelsolin family.</text>
</comment>
<protein>
    <recommendedName>
        <fullName evidence="9">HP domain-containing protein</fullName>
    </recommendedName>
</protein>
<dbReference type="AlphaFoldDB" id="A0A2T7PVG9"/>
<keyword evidence="7" id="KW-0009">Actin-binding</keyword>
<sequence length="827" mass="93776">MAKLDPAFSRIDRNRAGFYIWRIENLEVVPVPKDYYGEFFRGDSYIVLSIKEIRSSTLDSHVHFWLGAETSQDEAGVAAYKTVELDDLLGGSPVQHREVENHESQRFLSYFPHGIKIKAGGVKSGFNHVERGVFQPRLIQVKGKRNPRFSELPSIDWEFMNHGDCFILDLGNLIFPWLGASSNRTEKMKTLEHCRRLRDERGGGQKASIIIVEDGKEESLDADCKPIFEKFLSIRERHQVQSPEMGGVDESVESALFTAIKLFSCREEDGTLKIQEVKAGPLSKKDLLSEDSFIIDNGPNGAWVWIGKRASTKEKKEAMRNAVGFLRKKGYPSDTKVTRVVEGAEPSEFKCLFRDWPQTPPTGKVYIQSKIAKTVQTRFDAATLHTNHALAAETQMVDDGSGKVEVWRVEDFDLKPVDKSVVGEFYSGDCYVIQYTYEVHGRPHHLIYYWLGSKATSDEKGTAALKAVELDDKLGGTAVQVRIVQYKEPPHFMALFGGRMIIFQGGKSGWASSSNGDKSAEGPGDRYMLHVRGTSQLDTKAVQVDMRASSLNSNDTFVIFTKTLTYIWYGKGCTGDEREMAKHVAARSPRSQIGIVEGQEKPEFWEVLGGKEEYASERKLQDEGSHPPRLFQISNASGSVKAEELYDFVQEDLIPEDVMMLDCWDCIYLWVGKGSNKVEQEEAQHLAIEYLKSDPAGRDHDTPIYKVSQGWEPPSFTGFFGVWDRDLWSKALSYEEAKRRINDENVPLSLVKENVANGIQDFSDMPKYSYEELTVEVDQLPSGVDPAAREIHLREEDFKRIFSMTYPEFSKLPIWKQKNMKKQKNLF</sequence>
<evidence type="ECO:0000256" key="8">
    <source>
        <dbReference type="ARBA" id="ARBA00023212"/>
    </source>
</evidence>
<dbReference type="CDD" id="cd11293">
    <property type="entry name" value="gelsolin_S4_like"/>
    <property type="match status" value="1"/>
</dbReference>
<evidence type="ECO:0000313" key="10">
    <source>
        <dbReference type="EMBL" id="PVD37426.1"/>
    </source>
</evidence>
<dbReference type="Gene3D" id="3.40.20.10">
    <property type="entry name" value="Severin"/>
    <property type="match status" value="6"/>
</dbReference>
<dbReference type="CDD" id="cd11288">
    <property type="entry name" value="gelsolin_S5_like"/>
    <property type="match status" value="1"/>
</dbReference>
<gene>
    <name evidence="10" type="ORF">C0Q70_00016</name>
</gene>
<accession>A0A2T7PVG9</accession>
<dbReference type="EMBL" id="PZQS01000001">
    <property type="protein sequence ID" value="PVD37426.1"/>
    <property type="molecule type" value="Genomic_DNA"/>
</dbReference>
<evidence type="ECO:0000256" key="3">
    <source>
        <dbReference type="ARBA" id="ARBA00022467"/>
    </source>
</evidence>
<dbReference type="InterPro" id="IPR036886">
    <property type="entry name" value="Villin_headpiece_dom_sf"/>
</dbReference>
<dbReference type="FunFam" id="3.40.20.10:FF:000002">
    <property type="entry name" value="Gelsolin"/>
    <property type="match status" value="1"/>
</dbReference>
<dbReference type="SUPFAM" id="SSF47050">
    <property type="entry name" value="VHP, Villin headpiece domain"/>
    <property type="match status" value="1"/>
</dbReference>
<dbReference type="OMA" id="FTIWRIE"/>
<evidence type="ECO:0000256" key="6">
    <source>
        <dbReference type="ARBA" id="ARBA00022837"/>
    </source>
</evidence>
<dbReference type="SUPFAM" id="SSF55753">
    <property type="entry name" value="Actin depolymerizing proteins"/>
    <property type="match status" value="6"/>
</dbReference>
<evidence type="ECO:0000256" key="4">
    <source>
        <dbReference type="ARBA" id="ARBA00022490"/>
    </source>
</evidence>
<reference evidence="10 11" key="1">
    <citation type="submission" date="2018-04" db="EMBL/GenBank/DDBJ databases">
        <title>The genome of golden apple snail Pomacea canaliculata provides insight into stress tolerance and invasive adaptation.</title>
        <authorList>
            <person name="Liu C."/>
            <person name="Liu B."/>
            <person name="Ren Y."/>
            <person name="Zhang Y."/>
            <person name="Wang H."/>
            <person name="Li S."/>
            <person name="Jiang F."/>
            <person name="Yin L."/>
            <person name="Zhang G."/>
            <person name="Qian W."/>
            <person name="Fan W."/>
        </authorList>
    </citation>
    <scope>NUCLEOTIDE SEQUENCE [LARGE SCALE GENOMIC DNA]</scope>
    <source>
        <strain evidence="10">SZHN2017</strain>
        <tissue evidence="10">Muscle</tissue>
    </source>
</reference>
<dbReference type="InterPro" id="IPR007122">
    <property type="entry name" value="Villin/Gelsolin"/>
</dbReference>
<dbReference type="GO" id="GO:0015629">
    <property type="term" value="C:actin cytoskeleton"/>
    <property type="evidence" value="ECO:0007669"/>
    <property type="project" value="TreeGrafter"/>
</dbReference>
<dbReference type="GO" id="GO:0051016">
    <property type="term" value="P:barbed-end actin filament capping"/>
    <property type="evidence" value="ECO:0007669"/>
    <property type="project" value="TreeGrafter"/>
</dbReference>
<dbReference type="SMART" id="SM00153">
    <property type="entry name" value="VHP"/>
    <property type="match status" value="1"/>
</dbReference>
<dbReference type="Pfam" id="PF02209">
    <property type="entry name" value="VHP"/>
    <property type="match status" value="1"/>
</dbReference>
<comment type="subcellular location">
    <subcellularLocation>
        <location evidence="1">Cytoplasm</location>
        <location evidence="1">Cytoskeleton</location>
    </subcellularLocation>
</comment>
<dbReference type="PRINTS" id="PR00597">
    <property type="entry name" value="GELSOLIN"/>
</dbReference>
<keyword evidence="4" id="KW-0963">Cytoplasm</keyword>
<dbReference type="GO" id="GO:0005737">
    <property type="term" value="C:cytoplasm"/>
    <property type="evidence" value="ECO:0007669"/>
    <property type="project" value="TreeGrafter"/>
</dbReference>
<dbReference type="OrthoDB" id="6375767at2759"/>
<dbReference type="GO" id="GO:0008154">
    <property type="term" value="P:actin polymerization or depolymerization"/>
    <property type="evidence" value="ECO:0007669"/>
    <property type="project" value="TreeGrafter"/>
</dbReference>